<evidence type="ECO:0000259" key="2">
    <source>
        <dbReference type="Pfam" id="PF18962"/>
    </source>
</evidence>
<dbReference type="Proteomes" id="UP000287527">
    <property type="component" value="Unassembled WGS sequence"/>
</dbReference>
<gene>
    <name evidence="5" type="ORF">EPI11_07145</name>
</gene>
<evidence type="ECO:0000259" key="3">
    <source>
        <dbReference type="Pfam" id="PF19081"/>
    </source>
</evidence>
<dbReference type="InterPro" id="IPR044023">
    <property type="entry name" value="Ig_7"/>
</dbReference>
<dbReference type="InterPro" id="IPR045474">
    <property type="entry name" value="GEVED"/>
</dbReference>
<dbReference type="InterPro" id="IPR026444">
    <property type="entry name" value="Secre_tail"/>
</dbReference>
<dbReference type="Pfam" id="PF18962">
    <property type="entry name" value="Por_Secre_tail"/>
    <property type="match status" value="1"/>
</dbReference>
<protein>
    <submittedName>
        <fullName evidence="5">T9SS type A sorting domain-containing protein</fullName>
    </submittedName>
</protein>
<reference evidence="5 6" key="1">
    <citation type="submission" date="2019-01" db="EMBL/GenBank/DDBJ databases">
        <title>Flavobacterium sp. nov.,isolated from freshwater.</title>
        <authorList>
            <person name="Zhang R."/>
            <person name="Du Z.-J."/>
        </authorList>
    </citation>
    <scope>NUCLEOTIDE SEQUENCE [LARGE SCALE GENOMIC DNA]</scope>
    <source>
        <strain evidence="5 6">1E403</strain>
    </source>
</reference>
<feature type="domain" description="Ig-like" evidence="3">
    <location>
        <begin position="449"/>
        <end position="520"/>
    </location>
</feature>
<feature type="domain" description="GEVED" evidence="4">
    <location>
        <begin position="356"/>
        <end position="441"/>
    </location>
</feature>
<dbReference type="OrthoDB" id="1447704at2"/>
<dbReference type="EMBL" id="SBII01000004">
    <property type="protein sequence ID" value="RWX00789.1"/>
    <property type="molecule type" value="Genomic_DNA"/>
</dbReference>
<dbReference type="Pfam" id="PF20009">
    <property type="entry name" value="GEVED"/>
    <property type="match status" value="1"/>
</dbReference>
<dbReference type="RefSeq" id="WP_128389272.1">
    <property type="nucleotide sequence ID" value="NZ_SBII01000004.1"/>
</dbReference>
<keyword evidence="6" id="KW-1185">Reference proteome</keyword>
<proteinExistence type="predicted"/>
<evidence type="ECO:0000313" key="5">
    <source>
        <dbReference type="EMBL" id="RWX00789.1"/>
    </source>
</evidence>
<sequence>MRLKLQLLLYIFFVFGTLLFTNKGYSQINYSQDFESETFGWDTEDGFFTDDYLACSGFCFQAEVFSFPEFGAFGASSVSESIGISNGQLATLSYNFKILNSDETALPNSPDWGTFVVEYATSLSGPWTVIQTISPANHTESEDCVIKTATFTPTGGNTVYLRITGTPNENEELYYYFFVDGVTVTQAASLACTGAPPAMTTIAAKTNICNGEGASLSLNPYPISSGLVFQWQKSTDGVAYTNIAGGTGVTLTAAQTVSTWYRANVSCGTAGVVVTSTPVQVVNSGLPCLCEVVFGSDVEPITRVQFAGINNVTSAVVNGTPDTQNFSSLTPGQVTAGSSYPIVLEGNTNGPSYNNYFKVYIDFNHNGNLNDPGESFEIGFITGSNGTDGIQATGTIAIPNNATPGLTYMRVFKLYNEFSVDPCTNDGDDYSYGQVEDYLLNVAPGCTTAAPTAANTQSFCAGATVANLAATGTGVKWYLSATVGSPLGAAIPLDNGTIYYASQTIGCESITRAAVTVTINAVTVDNVADVSACNNYVLPALVNGNYFTETDGGGDMLSAGDIITENTTLYVYKEVGTTTVCSAEDSFVITITNIAVDDLDDVSTCSDYVLPVLENGAYYTAAAGGGSVLSAGDVITETATIYIYAVSDVNPACSAENSFTVTINEVTAPDLDDVTACFEYVLPVLENGAYYTATAGGGTMLAAGNVITENATVYVYVVSGSNPACNAESSFAITINAPVPPSGNSTVEYISNEDVLLYDIEVTATGVVAWYETEEDAESGENPLSEDTIVPAGTTTYYATQTIGECESAPFAVTVDVVLGVKGFNSAAFNYYPNPVNDVLNLSYSNTITGVTVFNLLGQEVVAKNTDQNVVQIDLSQLAAGTYMVKVQSEDAYKVIKLVKR</sequence>
<feature type="domain" description="Secretion system C-terminal sorting" evidence="2">
    <location>
        <begin position="832"/>
        <end position="898"/>
    </location>
</feature>
<name>A0A3S4T1S5_9FLAO</name>
<evidence type="ECO:0000313" key="6">
    <source>
        <dbReference type="Proteomes" id="UP000287527"/>
    </source>
</evidence>
<accession>A0A3S4T1S5</accession>
<comment type="caution">
    <text evidence="5">The sequence shown here is derived from an EMBL/GenBank/DDBJ whole genome shotgun (WGS) entry which is preliminary data.</text>
</comment>
<dbReference type="NCBIfam" id="TIGR04183">
    <property type="entry name" value="Por_Secre_tail"/>
    <property type="match status" value="1"/>
</dbReference>
<evidence type="ECO:0000256" key="1">
    <source>
        <dbReference type="ARBA" id="ARBA00022729"/>
    </source>
</evidence>
<organism evidence="5 6">
    <name type="scientific">Flavobacterium cerinum</name>
    <dbReference type="NCBI Taxonomy" id="2502784"/>
    <lineage>
        <taxon>Bacteria</taxon>
        <taxon>Pseudomonadati</taxon>
        <taxon>Bacteroidota</taxon>
        <taxon>Flavobacteriia</taxon>
        <taxon>Flavobacteriales</taxon>
        <taxon>Flavobacteriaceae</taxon>
        <taxon>Flavobacterium</taxon>
    </lineage>
</organism>
<dbReference type="Pfam" id="PF19081">
    <property type="entry name" value="Ig_7"/>
    <property type="match status" value="1"/>
</dbReference>
<keyword evidence="1" id="KW-0732">Signal</keyword>
<evidence type="ECO:0000259" key="4">
    <source>
        <dbReference type="Pfam" id="PF20009"/>
    </source>
</evidence>
<dbReference type="AlphaFoldDB" id="A0A3S4T1S5"/>